<evidence type="ECO:0000256" key="4">
    <source>
        <dbReference type="ARBA" id="ARBA00023136"/>
    </source>
</evidence>
<accession>A0A8S3ZJ99</accession>
<evidence type="ECO:0000259" key="5">
    <source>
        <dbReference type="Pfam" id="PF01094"/>
    </source>
</evidence>
<feature type="non-terminal residue" evidence="6">
    <location>
        <position position="1"/>
    </location>
</feature>
<dbReference type="Gene3D" id="3.40.50.2300">
    <property type="match status" value="1"/>
</dbReference>
<dbReference type="InterPro" id="IPR052612">
    <property type="entry name" value="ANP_Clearance_Receptor"/>
</dbReference>
<organism evidence="6 7">
    <name type="scientific">Candidula unifasciata</name>
    <dbReference type="NCBI Taxonomy" id="100452"/>
    <lineage>
        <taxon>Eukaryota</taxon>
        <taxon>Metazoa</taxon>
        <taxon>Spiralia</taxon>
        <taxon>Lophotrochozoa</taxon>
        <taxon>Mollusca</taxon>
        <taxon>Gastropoda</taxon>
        <taxon>Heterobranchia</taxon>
        <taxon>Euthyneura</taxon>
        <taxon>Panpulmonata</taxon>
        <taxon>Eupulmonata</taxon>
        <taxon>Stylommatophora</taxon>
        <taxon>Helicina</taxon>
        <taxon>Helicoidea</taxon>
        <taxon>Geomitridae</taxon>
        <taxon>Candidula</taxon>
    </lineage>
</organism>
<keyword evidence="4" id="KW-0472">Membrane</keyword>
<evidence type="ECO:0000313" key="6">
    <source>
        <dbReference type="EMBL" id="CAG5129644.1"/>
    </source>
</evidence>
<dbReference type="PANTHER" id="PTHR44755">
    <property type="entry name" value="NATRIURETIC PEPTIDE RECEPTOR 3-RELATED"/>
    <property type="match status" value="1"/>
</dbReference>
<dbReference type="GO" id="GO:0007165">
    <property type="term" value="P:signal transduction"/>
    <property type="evidence" value="ECO:0007669"/>
    <property type="project" value="TreeGrafter"/>
</dbReference>
<evidence type="ECO:0000313" key="7">
    <source>
        <dbReference type="Proteomes" id="UP000678393"/>
    </source>
</evidence>
<dbReference type="GO" id="GO:0038023">
    <property type="term" value="F:signaling receptor activity"/>
    <property type="evidence" value="ECO:0007669"/>
    <property type="project" value="TreeGrafter"/>
</dbReference>
<evidence type="ECO:0000256" key="1">
    <source>
        <dbReference type="ARBA" id="ARBA00004370"/>
    </source>
</evidence>
<comment type="subcellular location">
    <subcellularLocation>
        <location evidence="1">Membrane</location>
    </subcellularLocation>
</comment>
<dbReference type="SUPFAM" id="SSF53822">
    <property type="entry name" value="Periplasmic binding protein-like I"/>
    <property type="match status" value="1"/>
</dbReference>
<keyword evidence="2" id="KW-0812">Transmembrane</keyword>
<dbReference type="GO" id="GO:0017046">
    <property type="term" value="F:peptide hormone binding"/>
    <property type="evidence" value="ECO:0007669"/>
    <property type="project" value="TreeGrafter"/>
</dbReference>
<dbReference type="OrthoDB" id="1890790at2759"/>
<dbReference type="InterPro" id="IPR001828">
    <property type="entry name" value="ANF_lig-bd_rcpt"/>
</dbReference>
<dbReference type="Pfam" id="PF01094">
    <property type="entry name" value="ANF_receptor"/>
    <property type="match status" value="1"/>
</dbReference>
<name>A0A8S3ZJ99_9EUPU</name>
<feature type="domain" description="Receptor ligand binding region" evidence="5">
    <location>
        <begin position="47"/>
        <end position="183"/>
    </location>
</feature>
<proteinExistence type="predicted"/>
<dbReference type="InterPro" id="IPR028082">
    <property type="entry name" value="Peripla_BP_I"/>
</dbReference>
<keyword evidence="7" id="KW-1185">Reference proteome</keyword>
<sequence length="196" mass="21577">MWIIYVQHTRSISTAVLPINSIRTNDVVDICVLVPYDNSRMFSSARVLPAVNLAVSKVKDAGYTAGVKIRINVGNSGCNSRDAPIMAFEYYRRQQVSVFIGPVCDYSLAPVARYAPVWNIPVISPGGFAHDMVSKQGPDGEFPLLTRIGVTFNSLTQSLVAIMMGEFKWSKIKVIYDGEAMSNVMPRFCYLAAASL</sequence>
<protein>
    <recommendedName>
        <fullName evidence="5">Receptor ligand binding region domain-containing protein</fullName>
    </recommendedName>
</protein>
<gene>
    <name evidence="6" type="ORF">CUNI_LOCUS15202</name>
</gene>
<comment type="caution">
    <text evidence="6">The sequence shown here is derived from an EMBL/GenBank/DDBJ whole genome shotgun (WGS) entry which is preliminary data.</text>
</comment>
<reference evidence="6" key="1">
    <citation type="submission" date="2021-04" db="EMBL/GenBank/DDBJ databases">
        <authorList>
            <consortium name="Molecular Ecology Group"/>
        </authorList>
    </citation>
    <scope>NUCLEOTIDE SEQUENCE</scope>
</reference>
<dbReference type="Proteomes" id="UP000678393">
    <property type="component" value="Unassembled WGS sequence"/>
</dbReference>
<evidence type="ECO:0000256" key="2">
    <source>
        <dbReference type="ARBA" id="ARBA00022692"/>
    </source>
</evidence>
<dbReference type="EMBL" id="CAJHNH020003610">
    <property type="protein sequence ID" value="CAG5129644.1"/>
    <property type="molecule type" value="Genomic_DNA"/>
</dbReference>
<dbReference type="PANTHER" id="PTHR44755:SF11">
    <property type="entry name" value="ATRIAL NATRIURETIC PEPTIDE RECEPTOR 3 ISOFORM X1"/>
    <property type="match status" value="1"/>
</dbReference>
<dbReference type="GO" id="GO:0016020">
    <property type="term" value="C:membrane"/>
    <property type="evidence" value="ECO:0007669"/>
    <property type="project" value="UniProtKB-SubCell"/>
</dbReference>
<keyword evidence="3" id="KW-1133">Transmembrane helix</keyword>
<dbReference type="AlphaFoldDB" id="A0A8S3ZJ99"/>
<evidence type="ECO:0000256" key="3">
    <source>
        <dbReference type="ARBA" id="ARBA00022989"/>
    </source>
</evidence>